<keyword evidence="1" id="KW-0812">Transmembrane</keyword>
<evidence type="ECO:0000313" key="3">
    <source>
        <dbReference type="EMBL" id="NUU79496.1"/>
    </source>
</evidence>
<dbReference type="Gene3D" id="3.10.350.10">
    <property type="entry name" value="LysM domain"/>
    <property type="match status" value="1"/>
</dbReference>
<keyword evidence="1" id="KW-1133">Transmembrane helix</keyword>
<dbReference type="InterPro" id="IPR036779">
    <property type="entry name" value="LysM_dom_sf"/>
</dbReference>
<dbReference type="Pfam" id="PF01476">
    <property type="entry name" value="LysM"/>
    <property type="match status" value="1"/>
</dbReference>
<reference evidence="3 4" key="1">
    <citation type="submission" date="2020-05" db="EMBL/GenBank/DDBJ databases">
        <title>Genome Sequencing of Type Strains.</title>
        <authorList>
            <person name="Lemaire J.F."/>
            <person name="Inderbitzin P."/>
            <person name="Gregorio O.A."/>
            <person name="Collins S.B."/>
            <person name="Wespe N."/>
            <person name="Knight-Connoni V."/>
        </authorList>
    </citation>
    <scope>NUCLEOTIDE SEQUENCE [LARGE SCALE GENOMIC DNA]</scope>
    <source>
        <strain evidence="3 4">LMG 21957</strain>
    </source>
</reference>
<name>A0A7Y6EY33_9BACL</name>
<dbReference type="EMBL" id="JABMCB010000202">
    <property type="protein sequence ID" value="NUU79496.1"/>
    <property type="molecule type" value="Genomic_DNA"/>
</dbReference>
<comment type="caution">
    <text evidence="3">The sequence shown here is derived from an EMBL/GenBank/DDBJ whole genome shotgun (WGS) entry which is preliminary data.</text>
</comment>
<keyword evidence="1" id="KW-0472">Membrane</keyword>
<feature type="domain" description="LysM" evidence="2">
    <location>
        <begin position="71"/>
        <end position="121"/>
    </location>
</feature>
<dbReference type="SUPFAM" id="SSF54106">
    <property type="entry name" value="LysM domain"/>
    <property type="match status" value="1"/>
</dbReference>
<evidence type="ECO:0000256" key="1">
    <source>
        <dbReference type="SAM" id="Phobius"/>
    </source>
</evidence>
<evidence type="ECO:0000313" key="4">
    <source>
        <dbReference type="Proteomes" id="UP000526125"/>
    </source>
</evidence>
<dbReference type="CDD" id="cd00118">
    <property type="entry name" value="LysM"/>
    <property type="match status" value="1"/>
</dbReference>
<dbReference type="AlphaFoldDB" id="A0A7Y6EY33"/>
<keyword evidence="4" id="KW-1185">Reference proteome</keyword>
<protein>
    <submittedName>
        <fullName evidence="3">LysM peptidoglycan-binding domain-containing protein</fullName>
    </submittedName>
</protein>
<dbReference type="RefSeq" id="WP_175399052.1">
    <property type="nucleotide sequence ID" value="NZ_JABMCB010000202.1"/>
</dbReference>
<dbReference type="Proteomes" id="UP000526125">
    <property type="component" value="Unassembled WGS sequence"/>
</dbReference>
<gene>
    <name evidence="3" type="ORF">HP552_30290</name>
</gene>
<organism evidence="3 4">
    <name type="scientific">Paenibacillus xylanilyticus</name>
    <dbReference type="NCBI Taxonomy" id="248903"/>
    <lineage>
        <taxon>Bacteria</taxon>
        <taxon>Bacillati</taxon>
        <taxon>Bacillota</taxon>
        <taxon>Bacilli</taxon>
        <taxon>Bacillales</taxon>
        <taxon>Paenibacillaceae</taxon>
        <taxon>Paenibacillus</taxon>
    </lineage>
</organism>
<evidence type="ECO:0000259" key="2">
    <source>
        <dbReference type="SMART" id="SM00257"/>
    </source>
</evidence>
<feature type="transmembrane region" description="Helical" evidence="1">
    <location>
        <begin position="37"/>
        <end position="60"/>
    </location>
</feature>
<dbReference type="SMART" id="SM00257">
    <property type="entry name" value="LysM"/>
    <property type="match status" value="1"/>
</dbReference>
<accession>A0A7Y6EY33</accession>
<proteinExistence type="predicted"/>
<sequence length="125" mass="13842">MRYSTYQSIYEPVNSEAVKSNIGHVKRLFADAKIPTWMLKLIMVSLIIFVGCSTVLTVFAGDEGDVLPGGKIAVSQGETLWSISLEHKPENIDTRVYIEAMKKVNQLESTSIQAGQVLILPQFTP</sequence>
<dbReference type="InterPro" id="IPR018392">
    <property type="entry name" value="LysM"/>
</dbReference>